<feature type="transmembrane region" description="Helical" evidence="7">
    <location>
        <begin position="137"/>
        <end position="155"/>
    </location>
</feature>
<evidence type="ECO:0000313" key="10">
    <source>
        <dbReference type="Proteomes" id="UP001500622"/>
    </source>
</evidence>
<feature type="transmembrane region" description="Helical" evidence="7">
    <location>
        <begin position="373"/>
        <end position="394"/>
    </location>
</feature>
<feature type="transmembrane region" description="Helical" evidence="7">
    <location>
        <begin position="400"/>
        <end position="422"/>
    </location>
</feature>
<feature type="compositionally biased region" description="Low complexity" evidence="6">
    <location>
        <begin position="12"/>
        <end position="26"/>
    </location>
</feature>
<keyword evidence="4 7" id="KW-1133">Transmembrane helix</keyword>
<dbReference type="PANTHER" id="PTHR47089">
    <property type="entry name" value="ABC TRANSPORTER, PERMEASE PROTEIN"/>
    <property type="match status" value="1"/>
</dbReference>
<keyword evidence="2" id="KW-1003">Cell membrane</keyword>
<evidence type="ECO:0000256" key="5">
    <source>
        <dbReference type="ARBA" id="ARBA00023136"/>
    </source>
</evidence>
<feature type="transmembrane region" description="Helical" evidence="7">
    <location>
        <begin position="186"/>
        <end position="208"/>
    </location>
</feature>
<evidence type="ECO:0000256" key="2">
    <source>
        <dbReference type="ARBA" id="ARBA00022475"/>
    </source>
</evidence>
<feature type="transmembrane region" description="Helical" evidence="7">
    <location>
        <begin position="346"/>
        <end position="366"/>
    </location>
</feature>
<accession>A0ABP8L2I0</accession>
<dbReference type="CDD" id="cd06580">
    <property type="entry name" value="TM_PBP1_transp_TpRbsC_like"/>
    <property type="match status" value="1"/>
</dbReference>
<evidence type="ECO:0000256" key="1">
    <source>
        <dbReference type="ARBA" id="ARBA00004651"/>
    </source>
</evidence>
<feature type="transmembrane region" description="Helical" evidence="7">
    <location>
        <begin position="273"/>
        <end position="291"/>
    </location>
</feature>
<dbReference type="PANTHER" id="PTHR47089:SF1">
    <property type="entry name" value="GUANOSINE ABC TRANSPORTER PERMEASE PROTEIN NUPP"/>
    <property type="match status" value="1"/>
</dbReference>
<comment type="subcellular location">
    <subcellularLocation>
        <location evidence="1">Cell membrane</location>
        <topology evidence="1">Multi-pass membrane protein</topology>
    </subcellularLocation>
</comment>
<proteinExistence type="predicted"/>
<gene>
    <name evidence="8" type="ORF">GCM10023169_05590</name>
    <name evidence="9" type="ORF">GCM10023169_13200</name>
</gene>
<name>A0ABP8L2I0_9MICO</name>
<keyword evidence="10" id="KW-1185">Reference proteome</keyword>
<evidence type="ECO:0000256" key="4">
    <source>
        <dbReference type="ARBA" id="ARBA00022989"/>
    </source>
</evidence>
<reference evidence="9" key="1">
    <citation type="journal article" date="2014" name="Int. J. Syst. Evol. Microbiol.">
        <title>Complete genome of a new Firmicutes species belonging to the dominant human colonic microbiota ('Ruminococcus bicirculans') reveals two chromosomes and a selective capacity to utilize plant glucans.</title>
        <authorList>
            <consortium name="NISC Comparative Sequencing Program"/>
            <person name="Wegmann U."/>
            <person name="Louis P."/>
            <person name="Goesmann A."/>
            <person name="Henrissat B."/>
            <person name="Duncan S.H."/>
            <person name="Flint H.J."/>
        </authorList>
    </citation>
    <scope>NUCLEOTIDE SEQUENCE</scope>
    <source>
        <strain evidence="9">JCM 17810</strain>
    </source>
</reference>
<reference evidence="10" key="2">
    <citation type="journal article" date="2019" name="Int. J. Syst. Evol. Microbiol.">
        <title>The Global Catalogue of Microorganisms (GCM) 10K type strain sequencing project: providing services to taxonomists for standard genome sequencing and annotation.</title>
        <authorList>
            <consortium name="The Broad Institute Genomics Platform"/>
            <consortium name="The Broad Institute Genome Sequencing Center for Infectious Disease"/>
            <person name="Wu L."/>
            <person name="Ma J."/>
        </authorList>
    </citation>
    <scope>NUCLEOTIDE SEQUENCE [LARGE SCALE GENOMIC DNA]</scope>
    <source>
        <strain evidence="10">JCM 17810</strain>
    </source>
</reference>
<feature type="transmembrane region" description="Helical" evidence="7">
    <location>
        <begin position="162"/>
        <end position="180"/>
    </location>
</feature>
<feature type="compositionally biased region" description="Basic and acidic residues" evidence="6">
    <location>
        <begin position="27"/>
        <end position="36"/>
    </location>
</feature>
<evidence type="ECO:0000256" key="6">
    <source>
        <dbReference type="SAM" id="MobiDB-lite"/>
    </source>
</evidence>
<dbReference type="RefSeq" id="WP_345214962.1">
    <property type="nucleotide sequence ID" value="NZ_BAABGN010000002.1"/>
</dbReference>
<feature type="transmembrane region" description="Helical" evidence="7">
    <location>
        <begin position="220"/>
        <end position="239"/>
    </location>
</feature>
<dbReference type="Proteomes" id="UP001500622">
    <property type="component" value="Unassembled WGS sequence"/>
</dbReference>
<keyword evidence="3 7" id="KW-0812">Transmembrane</keyword>
<dbReference type="Pfam" id="PF02653">
    <property type="entry name" value="BPD_transp_2"/>
    <property type="match status" value="1"/>
</dbReference>
<feature type="region of interest" description="Disordered" evidence="6">
    <location>
        <begin position="1"/>
        <end position="46"/>
    </location>
</feature>
<evidence type="ECO:0000313" key="8">
    <source>
        <dbReference type="EMBL" id="GAA4417280.1"/>
    </source>
</evidence>
<feature type="transmembrane region" description="Helical" evidence="7">
    <location>
        <begin position="320"/>
        <end position="340"/>
    </location>
</feature>
<evidence type="ECO:0000256" key="3">
    <source>
        <dbReference type="ARBA" id="ARBA00022692"/>
    </source>
</evidence>
<organism evidence="9 10">
    <name type="scientific">Georgenia halophila</name>
    <dbReference type="NCBI Taxonomy" id="620889"/>
    <lineage>
        <taxon>Bacteria</taxon>
        <taxon>Bacillati</taxon>
        <taxon>Actinomycetota</taxon>
        <taxon>Actinomycetes</taxon>
        <taxon>Micrococcales</taxon>
        <taxon>Bogoriellaceae</taxon>
        <taxon>Georgenia</taxon>
    </lineage>
</organism>
<dbReference type="EMBL" id="BAABGN010000002">
    <property type="protein sequence ID" value="GAA4417280.1"/>
    <property type="molecule type" value="Genomic_DNA"/>
</dbReference>
<feature type="transmembrane region" description="Helical" evidence="7">
    <location>
        <begin position="60"/>
        <end position="81"/>
    </location>
</feature>
<sequence length="445" mass="46207">MSDENTRPAQHPGDPGAEADQAAQADAARDPDREPGGSRTDGPVEGRSGQLVRELLSGSWIVSVLAIVLALLAGAVLIALADTDVQDSAVYLFDRPSDTFEAVWNAVYNAYEALFRGAIYDFESDTTTRAIRPITESLTFATPLILAGLGLAVGFRAGLLNIGGQGQIILGAIFGGFIGFTYDLPVVLHVVLAVIGAALGGAIWAGIAGLLKAKTGANEVIVTIMLNNIGLYLIAYLLSTEAFQVPGSPNPISPEISTATAAYPLLLGESFRLHAGFLVAIVATACVWWLLDRSTIGFEIRAAGANPHAARNAGISVERVVVLTMVVSGALCGLAGSAQVLGTEFVLTRGVAASYGFDAITVALLGRSRPLGTFVAGLLFGALRAGGVLMQSTTDTSIDIILVVQSIIVLLIAAPPLVRAIFRLPAPGARPRRSRSAPATKEVTA</sequence>
<dbReference type="EMBL" id="BAABGN010000004">
    <property type="protein sequence ID" value="GAA4420853.1"/>
    <property type="molecule type" value="Genomic_DNA"/>
</dbReference>
<evidence type="ECO:0000256" key="7">
    <source>
        <dbReference type="SAM" id="Phobius"/>
    </source>
</evidence>
<comment type="caution">
    <text evidence="9">The sequence shown here is derived from an EMBL/GenBank/DDBJ whole genome shotgun (WGS) entry which is preliminary data.</text>
</comment>
<protein>
    <submittedName>
        <fullName evidence="9">ABC transporter permease</fullName>
    </submittedName>
</protein>
<dbReference type="InterPro" id="IPR001851">
    <property type="entry name" value="ABC_transp_permease"/>
</dbReference>
<evidence type="ECO:0000313" key="9">
    <source>
        <dbReference type="EMBL" id="GAA4420853.1"/>
    </source>
</evidence>
<keyword evidence="5 7" id="KW-0472">Membrane</keyword>
<reference evidence="9" key="3">
    <citation type="submission" date="2023-12" db="EMBL/GenBank/DDBJ databases">
        <authorList>
            <person name="Sun Q."/>
            <person name="Inoue M."/>
        </authorList>
    </citation>
    <scope>NUCLEOTIDE SEQUENCE</scope>
    <source>
        <strain evidence="9">JCM 17810</strain>
    </source>
</reference>